<gene>
    <name evidence="1" type="ORF">A7K69_18025</name>
</gene>
<name>A0A1B7KUP9_PARTM</name>
<evidence type="ECO:0000313" key="1">
    <source>
        <dbReference type="EMBL" id="OAT73757.1"/>
    </source>
</evidence>
<sequence length="108" mass="12737">MDEQTLQQLLSDLKDRLRITWNEEDEYLKKLIQRSETYLSELTNASFDFSKEEWPKEILLERCRYVYNNAGDEFERNFQHELSRLILHVAIGKVGVIRGGETVSGDVQ</sequence>
<organism evidence="1 2">
    <name type="scientific">Parageobacillus thermoglucosidasius</name>
    <name type="common">Geobacillus thermoglucosidasius</name>
    <dbReference type="NCBI Taxonomy" id="1426"/>
    <lineage>
        <taxon>Bacteria</taxon>
        <taxon>Bacillati</taxon>
        <taxon>Bacillota</taxon>
        <taxon>Bacilli</taxon>
        <taxon>Bacillales</taxon>
        <taxon>Anoxybacillaceae</taxon>
        <taxon>Parageobacillus</taxon>
    </lineage>
</organism>
<dbReference type="Pfam" id="PF05135">
    <property type="entry name" value="Phage_connect_1"/>
    <property type="match status" value="1"/>
</dbReference>
<dbReference type="EMBL" id="LXMA01000008">
    <property type="protein sequence ID" value="OAT73757.1"/>
    <property type="molecule type" value="Genomic_DNA"/>
</dbReference>
<dbReference type="AlphaFoldDB" id="A0A1B7KUP9"/>
<dbReference type="InterPro" id="IPR021146">
    <property type="entry name" value="Phage_gp6-like_head-tail"/>
</dbReference>
<proteinExistence type="predicted"/>
<evidence type="ECO:0008006" key="3">
    <source>
        <dbReference type="Google" id="ProtNLM"/>
    </source>
</evidence>
<dbReference type="RefSeq" id="WP_064550692.1">
    <property type="nucleotide sequence ID" value="NZ_LXMA01000008.1"/>
</dbReference>
<accession>A0A1B7KUP9</accession>
<evidence type="ECO:0000313" key="2">
    <source>
        <dbReference type="Proteomes" id="UP000078290"/>
    </source>
</evidence>
<dbReference type="Proteomes" id="UP000078290">
    <property type="component" value="Unassembled WGS sequence"/>
</dbReference>
<comment type="caution">
    <text evidence="1">The sequence shown here is derived from an EMBL/GenBank/DDBJ whole genome shotgun (WGS) entry which is preliminary data.</text>
</comment>
<reference evidence="2" key="1">
    <citation type="submission" date="2016-05" db="EMBL/GenBank/DDBJ databases">
        <authorList>
            <person name="Wang W."/>
            <person name="Zhu L."/>
        </authorList>
    </citation>
    <scope>NUCLEOTIDE SEQUENCE [LARGE SCALE GENOMIC DNA]</scope>
    <source>
        <strain evidence="2">W-2</strain>
    </source>
</reference>
<protein>
    <recommendedName>
        <fullName evidence="3">Phage gp6-like head-tail connector protein</fullName>
    </recommendedName>
</protein>